<proteinExistence type="inferred from homology"/>
<sequence>MYVWNAETGVLEQSIGVYSAGYHNGSDGNQCAVIEDTNSFDGRIRGVPNGRIVGLAFRARLTLKPEVNYAMFYNSLESFAFGKVTGISNVRTMAGNDAYVLITKKGDYNSTKEWLMQTEGNQQGKMAEIYHHDNGITFTVGSHVNTSAHVNSFTYAKSEEDQELLMNSDFEDSSFSGNWFCSGCTLMSYSNDTFHGSRSLLVTDRKHPYSAPQQRVNVTPGYNYVFRTYFKLLNLPSGVNYTTLKLTANVKVNGSSKYLRLGNMPLQQVKFGWTEFSGDFLAPAGATTAQIYINIEHSSVNFIQDFASLKQIKPNPYWMQHAKSRINNNRKAPISFRLEGEDIQEVEVELMQQRSAYPFGTAIKLDKFNVPEYQFFTDFVLKHFNWAVIANKLKWYGIERIQDQSDYTSVLAALDVLEANGIKSRGHNMFWGVEKFVNSWLYGMSPSELVTELQSHVTEVINNTKGRLLHWDVNNENLHGDWYERNTTDPDITTKMFQWIQSQEPDTQLFLNDYSAIPQPSITTALKNQAVRFRQNNIPIHGIGVQSHFYTTDIDMDVIKYRIDKLAEAGLDIWATELTVDEADDVKKADALGNLLTMYFSHPSVGGVILWHFWNESLWHPNENLFDGPDIKPNAAGQRFMDLVHGEWKSRITQSLEAFTTYNVTAFKGDYVMNVKRNGQVIIQRNFTLDSTGKDITIYADDSQSISNVVMEQWYSYGGQCVDSASTRVSVMLQSVLMYICIILVSVFLSVEG</sequence>
<feature type="domain" description="GH10" evidence="7">
    <location>
        <begin position="367"/>
        <end position="643"/>
    </location>
</feature>
<dbReference type="GO" id="GO:0031176">
    <property type="term" value="F:endo-1,4-beta-xylanase activity"/>
    <property type="evidence" value="ECO:0007669"/>
    <property type="project" value="UniProtKB-ARBA"/>
</dbReference>
<feature type="transmembrane region" description="Helical" evidence="6">
    <location>
        <begin position="731"/>
        <end position="751"/>
    </location>
</feature>
<dbReference type="SUPFAM" id="SSF51445">
    <property type="entry name" value="(Trans)glycosidases"/>
    <property type="match status" value="1"/>
</dbReference>
<dbReference type="Pfam" id="PF00331">
    <property type="entry name" value="Glyco_hydro_10"/>
    <property type="match status" value="1"/>
</dbReference>
<evidence type="ECO:0000256" key="3">
    <source>
        <dbReference type="ARBA" id="ARBA00022801"/>
    </source>
</evidence>
<evidence type="ECO:0000313" key="9">
    <source>
        <dbReference type="Proteomes" id="UP000005408"/>
    </source>
</evidence>
<accession>A0A8W8MG33</accession>
<dbReference type="EnsemblMetazoa" id="G32608.1">
    <property type="protein sequence ID" value="G32608.1:cds"/>
    <property type="gene ID" value="G32608"/>
</dbReference>
<name>A0A8W8MG33_MAGGI</name>
<evidence type="ECO:0000256" key="6">
    <source>
        <dbReference type="SAM" id="Phobius"/>
    </source>
</evidence>
<keyword evidence="5" id="KW-0624">Polysaccharide degradation</keyword>
<dbReference type="Proteomes" id="UP000005408">
    <property type="component" value="Unassembled WGS sequence"/>
</dbReference>
<dbReference type="Pfam" id="PF02018">
    <property type="entry name" value="CBM_4_9"/>
    <property type="match status" value="1"/>
</dbReference>
<dbReference type="InterPro" id="IPR003305">
    <property type="entry name" value="CenC_carb-bd"/>
</dbReference>
<evidence type="ECO:0000313" key="8">
    <source>
        <dbReference type="EnsemblMetazoa" id="G32608.1:cds"/>
    </source>
</evidence>
<evidence type="ECO:0000256" key="1">
    <source>
        <dbReference type="ARBA" id="ARBA00007495"/>
    </source>
</evidence>
<evidence type="ECO:0000256" key="4">
    <source>
        <dbReference type="ARBA" id="ARBA00023277"/>
    </source>
</evidence>
<dbReference type="InterPro" id="IPR008979">
    <property type="entry name" value="Galactose-bd-like_sf"/>
</dbReference>
<dbReference type="PANTHER" id="PTHR31490">
    <property type="entry name" value="GLYCOSYL HYDROLASE"/>
    <property type="match status" value="1"/>
</dbReference>
<keyword evidence="6" id="KW-0812">Transmembrane</keyword>
<evidence type="ECO:0000256" key="2">
    <source>
        <dbReference type="ARBA" id="ARBA00022737"/>
    </source>
</evidence>
<dbReference type="InterPro" id="IPR001000">
    <property type="entry name" value="GH10_dom"/>
</dbReference>
<keyword evidence="6" id="KW-1133">Transmembrane helix</keyword>
<dbReference type="Gene3D" id="3.20.20.80">
    <property type="entry name" value="Glycosidases"/>
    <property type="match status" value="1"/>
</dbReference>
<reference evidence="8" key="1">
    <citation type="submission" date="2022-08" db="UniProtKB">
        <authorList>
            <consortium name="EnsemblMetazoa"/>
        </authorList>
    </citation>
    <scope>IDENTIFICATION</scope>
    <source>
        <strain evidence="8">05x7-T-G4-1.051#20</strain>
    </source>
</reference>
<dbReference type="InterPro" id="IPR044846">
    <property type="entry name" value="GH10"/>
</dbReference>
<evidence type="ECO:0000256" key="5">
    <source>
        <dbReference type="ARBA" id="ARBA00023326"/>
    </source>
</evidence>
<dbReference type="PROSITE" id="PS51760">
    <property type="entry name" value="GH10_2"/>
    <property type="match status" value="1"/>
</dbReference>
<keyword evidence="4" id="KW-0119">Carbohydrate metabolism</keyword>
<keyword evidence="2" id="KW-0677">Repeat</keyword>
<dbReference type="GO" id="GO:0000272">
    <property type="term" value="P:polysaccharide catabolic process"/>
    <property type="evidence" value="ECO:0007669"/>
    <property type="project" value="UniProtKB-KW"/>
</dbReference>
<evidence type="ECO:0000259" key="7">
    <source>
        <dbReference type="PROSITE" id="PS51760"/>
    </source>
</evidence>
<dbReference type="SMART" id="SM00633">
    <property type="entry name" value="Glyco_10"/>
    <property type="match status" value="1"/>
</dbReference>
<keyword evidence="9" id="KW-1185">Reference proteome</keyword>
<dbReference type="AlphaFoldDB" id="A0A8W8MG33"/>
<comment type="similarity">
    <text evidence="1">Belongs to the glycosyl hydrolase 10 (cellulase F) family.</text>
</comment>
<keyword evidence="3" id="KW-0378">Hydrolase</keyword>
<dbReference type="PANTHER" id="PTHR31490:SF1">
    <property type="entry name" value="ENDO-1,4-BETA-XYLANASE 1"/>
    <property type="match status" value="1"/>
</dbReference>
<dbReference type="Gene3D" id="2.60.120.260">
    <property type="entry name" value="Galactose-binding domain-like"/>
    <property type="match status" value="1"/>
</dbReference>
<dbReference type="SUPFAM" id="SSF49785">
    <property type="entry name" value="Galactose-binding domain-like"/>
    <property type="match status" value="1"/>
</dbReference>
<organism evidence="8 9">
    <name type="scientific">Magallana gigas</name>
    <name type="common">Pacific oyster</name>
    <name type="synonym">Crassostrea gigas</name>
    <dbReference type="NCBI Taxonomy" id="29159"/>
    <lineage>
        <taxon>Eukaryota</taxon>
        <taxon>Metazoa</taxon>
        <taxon>Spiralia</taxon>
        <taxon>Lophotrochozoa</taxon>
        <taxon>Mollusca</taxon>
        <taxon>Bivalvia</taxon>
        <taxon>Autobranchia</taxon>
        <taxon>Pteriomorphia</taxon>
        <taxon>Ostreida</taxon>
        <taxon>Ostreoidea</taxon>
        <taxon>Ostreidae</taxon>
        <taxon>Magallana</taxon>
    </lineage>
</organism>
<protein>
    <recommendedName>
        <fullName evidence="7">GH10 domain-containing protein</fullName>
    </recommendedName>
</protein>
<keyword evidence="6" id="KW-0472">Membrane</keyword>
<dbReference type="InterPro" id="IPR017853">
    <property type="entry name" value="GH"/>
</dbReference>